<gene>
    <name evidence="13" type="primary">ptk</name>
    <name evidence="13" type="ORF">DUPY_00370</name>
</gene>
<evidence type="ECO:0000256" key="6">
    <source>
        <dbReference type="ARBA" id="ARBA00022989"/>
    </source>
</evidence>
<organism evidence="13 14">
    <name type="scientific">Duganella phyllosphaerae</name>
    <dbReference type="NCBI Taxonomy" id="762836"/>
    <lineage>
        <taxon>Bacteria</taxon>
        <taxon>Pseudomonadati</taxon>
        <taxon>Pseudomonadota</taxon>
        <taxon>Betaproteobacteria</taxon>
        <taxon>Burkholderiales</taxon>
        <taxon>Oxalobacteraceae</taxon>
        <taxon>Telluria group</taxon>
        <taxon>Duganella</taxon>
    </lineage>
</organism>
<evidence type="ECO:0000313" key="14">
    <source>
        <dbReference type="Proteomes" id="UP000175989"/>
    </source>
</evidence>
<feature type="transmembrane region" description="Helical" evidence="10">
    <location>
        <begin position="497"/>
        <end position="520"/>
    </location>
</feature>
<evidence type="ECO:0000256" key="8">
    <source>
        <dbReference type="SAM" id="Coils"/>
    </source>
</evidence>
<sequence length="779" mass="84180">MDAPMDAPRDADTSRMLRALPGVAQPGRLIEYPAPPAPADPTMLAWRAWFRALAARRWLIVVVAALCTLAALGYALVAPPVYQANMLLHVEEEQPNASKNILNEVSSLFETKKAAIAEMELLRSRLVVAPAVDTLRLYIHARPRYFPLGGEWIAQRRGGQLSAPAWFERGGYAWGGEKIDVAVFDVPSHWYGRKFNLMALGGERWRLTDGAGRALLDGRTGQLARLALPAGPAATGVTGADGTAGFAATRTTPDHLELLVTRLRGAPGTRYVLRRTSRLAALESVQRSLQISEQGKLSGIIAVTLQGSDPQQVYATLTEIGREYMRQNLARRTEEAQKTLAFLDRQLPVAKQQLEAAEASYNGFRSGHETIDLTQEVRIALDTLAAAQARRSTLVQKRAELLGRFTDEHPVLQAVAQQVRENDREIGALETRIKRLPRIEQEQVRLERDVTVSTKLYTELLNTAQQLRLMAVGSIGTVRMVDMPVAPENTLKPNRPLIVLLGLVIGVFLGALLALAWRAVRGGIDAPERIEALLGPNTVHATIPHSRSQDRLRRQLRRAGKAEPSSKAGQQLPAVRSLAQAAPDDVAAESLRAFRATLQFVLPHSRNNIVCCLGPTRAVGAAFVLVNLALLLAAGGQRTLLVDADLRDGTLHQHFGLDRAAGLADCLAGMLQPHQALRAAVAPRLDFIAAGGAGPHQAELLQSRLFADVLARLGARYDVVLVTAPPVLVAADALVVGANAGSVFLVARAGVTTETQLGAAVKRLNHAGIAPRGVVFNDV</sequence>
<accession>A0A1E7X833</accession>
<dbReference type="SUPFAM" id="SSF52540">
    <property type="entry name" value="P-loop containing nucleoside triphosphate hydrolases"/>
    <property type="match status" value="1"/>
</dbReference>
<dbReference type="PANTHER" id="PTHR32309">
    <property type="entry name" value="TYROSINE-PROTEIN KINASE"/>
    <property type="match status" value="1"/>
</dbReference>
<keyword evidence="2" id="KW-1003">Cell membrane</keyword>
<keyword evidence="7 10" id="KW-0472">Membrane</keyword>
<keyword evidence="3 10" id="KW-0812">Transmembrane</keyword>
<evidence type="ECO:0000256" key="10">
    <source>
        <dbReference type="SAM" id="Phobius"/>
    </source>
</evidence>
<dbReference type="CDD" id="cd05387">
    <property type="entry name" value="BY-kinase"/>
    <property type="match status" value="1"/>
</dbReference>
<dbReference type="PATRIC" id="fig|762836.4.peg.37"/>
<keyword evidence="13" id="KW-0808">Transferase</keyword>
<feature type="coiled-coil region" evidence="8">
    <location>
        <begin position="326"/>
        <end position="360"/>
    </location>
</feature>
<dbReference type="Pfam" id="PF02706">
    <property type="entry name" value="Wzz"/>
    <property type="match status" value="1"/>
</dbReference>
<evidence type="ECO:0000259" key="11">
    <source>
        <dbReference type="Pfam" id="PF02706"/>
    </source>
</evidence>
<dbReference type="GO" id="GO:0004713">
    <property type="term" value="F:protein tyrosine kinase activity"/>
    <property type="evidence" value="ECO:0007669"/>
    <property type="project" value="TreeGrafter"/>
</dbReference>
<dbReference type="Proteomes" id="UP000175989">
    <property type="component" value="Unassembled WGS sequence"/>
</dbReference>
<feature type="domain" description="Tyrosine-protein kinase G-rich" evidence="12">
    <location>
        <begin position="439"/>
        <end position="516"/>
    </location>
</feature>
<name>A0A1E7X833_9BURK</name>
<keyword evidence="6 10" id="KW-1133">Transmembrane helix</keyword>
<dbReference type="Pfam" id="PF23607">
    <property type="entry name" value="WZC_N"/>
    <property type="match status" value="1"/>
</dbReference>
<dbReference type="EMBL" id="LROM01000002">
    <property type="protein sequence ID" value="OFA09259.1"/>
    <property type="molecule type" value="Genomic_DNA"/>
</dbReference>
<dbReference type="InterPro" id="IPR032807">
    <property type="entry name" value="GNVR"/>
</dbReference>
<keyword evidence="13" id="KW-0418">Kinase</keyword>
<keyword evidence="14" id="KW-1185">Reference proteome</keyword>
<dbReference type="InterPro" id="IPR027417">
    <property type="entry name" value="P-loop_NTPase"/>
</dbReference>
<feature type="region of interest" description="Disordered" evidence="9">
    <location>
        <begin position="544"/>
        <end position="573"/>
    </location>
</feature>
<comment type="subcellular location">
    <subcellularLocation>
        <location evidence="1">Cell membrane</location>
        <topology evidence="1">Multi-pass membrane protein</topology>
    </subcellularLocation>
</comment>
<dbReference type="InterPro" id="IPR050445">
    <property type="entry name" value="Bact_polysacc_biosynth/exp"/>
</dbReference>
<evidence type="ECO:0000256" key="3">
    <source>
        <dbReference type="ARBA" id="ARBA00022692"/>
    </source>
</evidence>
<reference evidence="14" key="1">
    <citation type="journal article" date="2016" name="Front. Microbiol.">
        <title>Molecular Keys to the Janthinobacterium and Duganella spp. Interaction with the Plant Pathogen Fusarium graminearum.</title>
        <authorList>
            <person name="Haack F.S."/>
            <person name="Poehlein A."/>
            <person name="Kroger C."/>
            <person name="Voigt C.A."/>
            <person name="Piepenbring M."/>
            <person name="Bode H.B."/>
            <person name="Daniel R."/>
            <person name="Schafer W."/>
            <person name="Streit W.R."/>
        </authorList>
    </citation>
    <scope>NUCLEOTIDE SEQUENCE [LARGE SCALE GENOMIC DNA]</scope>
    <source>
        <strain evidence="14">T54</strain>
    </source>
</reference>
<evidence type="ECO:0000256" key="2">
    <source>
        <dbReference type="ARBA" id="ARBA00022475"/>
    </source>
</evidence>
<dbReference type="AlphaFoldDB" id="A0A1E7X833"/>
<feature type="domain" description="Polysaccharide chain length determinant N-terminal" evidence="11">
    <location>
        <begin position="50"/>
        <end position="134"/>
    </location>
</feature>
<dbReference type="Pfam" id="PF13807">
    <property type="entry name" value="GNVR"/>
    <property type="match status" value="1"/>
</dbReference>
<dbReference type="PANTHER" id="PTHR32309:SF32">
    <property type="entry name" value="TYROSINE-PROTEIN KINASE ETK-RELATED"/>
    <property type="match status" value="1"/>
</dbReference>
<proteinExistence type="predicted"/>
<dbReference type="EC" id="2.7.10.-" evidence="13"/>
<dbReference type="InterPro" id="IPR005702">
    <property type="entry name" value="Wzc-like_C"/>
</dbReference>
<dbReference type="Gene3D" id="3.40.50.300">
    <property type="entry name" value="P-loop containing nucleotide triphosphate hydrolases"/>
    <property type="match status" value="1"/>
</dbReference>
<dbReference type="GO" id="GO:0005886">
    <property type="term" value="C:plasma membrane"/>
    <property type="evidence" value="ECO:0007669"/>
    <property type="project" value="UniProtKB-SubCell"/>
</dbReference>
<keyword evidence="4" id="KW-0547">Nucleotide-binding</keyword>
<keyword evidence="5" id="KW-0067">ATP-binding</keyword>
<comment type="caution">
    <text evidence="13">The sequence shown here is derived from an EMBL/GenBank/DDBJ whole genome shotgun (WGS) entry which is preliminary data.</text>
</comment>
<evidence type="ECO:0000313" key="13">
    <source>
        <dbReference type="EMBL" id="OFA09259.1"/>
    </source>
</evidence>
<protein>
    <submittedName>
        <fullName evidence="13">Tyrosine-protein kinase ptk</fullName>
        <ecNumber evidence="13">2.7.10.-</ecNumber>
    </submittedName>
</protein>
<evidence type="ECO:0000256" key="7">
    <source>
        <dbReference type="ARBA" id="ARBA00023136"/>
    </source>
</evidence>
<dbReference type="InterPro" id="IPR003856">
    <property type="entry name" value="LPS_length_determ_N"/>
</dbReference>
<evidence type="ECO:0000256" key="1">
    <source>
        <dbReference type="ARBA" id="ARBA00004651"/>
    </source>
</evidence>
<keyword evidence="8" id="KW-0175">Coiled coil</keyword>
<evidence type="ECO:0000256" key="4">
    <source>
        <dbReference type="ARBA" id="ARBA00022741"/>
    </source>
</evidence>
<evidence type="ECO:0000256" key="5">
    <source>
        <dbReference type="ARBA" id="ARBA00022840"/>
    </source>
</evidence>
<feature type="transmembrane region" description="Helical" evidence="10">
    <location>
        <begin position="58"/>
        <end position="77"/>
    </location>
</feature>
<evidence type="ECO:0000256" key="9">
    <source>
        <dbReference type="SAM" id="MobiDB-lite"/>
    </source>
</evidence>
<evidence type="ECO:0000259" key="12">
    <source>
        <dbReference type="Pfam" id="PF13807"/>
    </source>
</evidence>